<dbReference type="OrthoDB" id="8953110at2"/>
<keyword evidence="2" id="KW-1185">Reference proteome</keyword>
<sequence length="358" mass="39491">MTQCTDFLVAKADLHKTEFRSHDLPDLKDGDVLLKLDRFAFTANNVTYAAFGDVMKYWQFFPASDGWGRIPVWGFADVEASNHPEVKVGERFYGYYPMSTHLVVKPAKVSPGGFLDGSAHRSELAIVYNQYVNAATDPGYVESMEDLQMIFRPLFMTSFLIDDFMADNDFFGATQVVLSSASSKTAFGAAFQLAKRDGIEVIGLTSPGNIAFVESLGCYDRTVAYDDVASLDASKKTIYIDMAGSGQVRTDMHTHFADNLVYSCAVGASHWDEMGDNSNLPGAKPTMFFAPSQGQKRLADWGPEGFQKNTAEAWLSFIKPAASWIDIERDEGPSMMLATYTDMVDGRVSPKTGKILSF</sequence>
<reference evidence="1 2" key="1">
    <citation type="submission" date="2016-10" db="EMBL/GenBank/DDBJ databases">
        <authorList>
            <person name="de Groot N.N."/>
        </authorList>
    </citation>
    <scope>NUCLEOTIDE SEQUENCE [LARGE SCALE GENOMIC DNA]</scope>
    <source>
        <strain evidence="1 2">CGMCC 1.9109</strain>
    </source>
</reference>
<dbReference type="SUPFAM" id="SSF50129">
    <property type="entry name" value="GroES-like"/>
    <property type="match status" value="1"/>
</dbReference>
<dbReference type="Gene3D" id="3.40.50.720">
    <property type="entry name" value="NAD(P)-binding Rossmann-like Domain"/>
    <property type="match status" value="1"/>
</dbReference>
<dbReference type="InterPro" id="IPR021276">
    <property type="entry name" value="DUF2855"/>
</dbReference>
<dbReference type="InterPro" id="IPR011032">
    <property type="entry name" value="GroES-like_sf"/>
</dbReference>
<dbReference type="RefSeq" id="WP_068302591.1">
    <property type="nucleotide sequence ID" value="NZ_FNAK01000003.1"/>
</dbReference>
<dbReference type="AlphaFoldDB" id="A0A1G6YGX9"/>
<proteinExistence type="predicted"/>
<evidence type="ECO:0000313" key="1">
    <source>
        <dbReference type="EMBL" id="SDD89610.1"/>
    </source>
</evidence>
<dbReference type="STRING" id="637679.GCA_001550055_01304"/>
<dbReference type="Gene3D" id="3.90.180.10">
    <property type="entry name" value="Medium-chain alcohol dehydrogenases, catalytic domain"/>
    <property type="match status" value="1"/>
</dbReference>
<dbReference type="EMBL" id="FNAK01000003">
    <property type="protein sequence ID" value="SDD89610.1"/>
    <property type="molecule type" value="Genomic_DNA"/>
</dbReference>
<gene>
    <name evidence="1" type="ORF">SAMN04488071_1623</name>
</gene>
<dbReference type="Pfam" id="PF11017">
    <property type="entry name" value="DUF2855"/>
    <property type="match status" value="1"/>
</dbReference>
<protein>
    <recommendedName>
        <fullName evidence="3">NADPH-dependent curcumin reductase CurA</fullName>
    </recommendedName>
</protein>
<accession>A0A1G6YGX9</accession>
<evidence type="ECO:0008006" key="3">
    <source>
        <dbReference type="Google" id="ProtNLM"/>
    </source>
</evidence>
<evidence type="ECO:0000313" key="2">
    <source>
        <dbReference type="Proteomes" id="UP000183685"/>
    </source>
</evidence>
<organism evidence="1 2">
    <name type="scientific">Kordiimonas lacus</name>
    <dbReference type="NCBI Taxonomy" id="637679"/>
    <lineage>
        <taxon>Bacteria</taxon>
        <taxon>Pseudomonadati</taxon>
        <taxon>Pseudomonadota</taxon>
        <taxon>Alphaproteobacteria</taxon>
        <taxon>Kordiimonadales</taxon>
        <taxon>Kordiimonadaceae</taxon>
        <taxon>Kordiimonas</taxon>
    </lineage>
</organism>
<dbReference type="Proteomes" id="UP000183685">
    <property type="component" value="Unassembled WGS sequence"/>
</dbReference>
<name>A0A1G6YGX9_9PROT</name>